<protein>
    <submittedName>
        <fullName evidence="2">Uncharacterized protein</fullName>
    </submittedName>
</protein>
<evidence type="ECO:0000313" key="2">
    <source>
        <dbReference type="EMBL" id="KAF5916498.1"/>
    </source>
</evidence>
<feature type="region of interest" description="Disordered" evidence="1">
    <location>
        <begin position="48"/>
        <end position="84"/>
    </location>
</feature>
<reference evidence="2 3" key="1">
    <citation type="journal article" date="2020" name="Mol. Biol. Evol.">
        <title>Interspecific Gene Flow and the Evolution of Specialization in Black and White Rhinoceros.</title>
        <authorList>
            <person name="Moodley Y."/>
            <person name="Westbury M.V."/>
            <person name="Russo I.M."/>
            <person name="Gopalakrishnan S."/>
            <person name="Rakotoarivelo A."/>
            <person name="Olsen R.A."/>
            <person name="Prost S."/>
            <person name="Tunstall T."/>
            <person name="Ryder O.A."/>
            <person name="Dalen L."/>
            <person name="Bruford M.W."/>
        </authorList>
    </citation>
    <scope>NUCLEOTIDE SEQUENCE [LARGE SCALE GENOMIC DNA]</scope>
    <source>
        <strain evidence="2">SBR-YM</strain>
        <tissue evidence="2">Skin</tissue>
    </source>
</reference>
<feature type="compositionally biased region" description="Low complexity" evidence="1">
    <location>
        <begin position="69"/>
        <end position="84"/>
    </location>
</feature>
<sequence length="84" mass="8598">MHAGRQSARAGAGPPRAVAKLGLLNCYYSGGLSEPSLASVNILGQARGVRPAPIGPGPPQRPPPEPQRRPLLAAPAAARPYVSI</sequence>
<organism evidence="2 3">
    <name type="scientific">Diceros bicornis minor</name>
    <name type="common">South-central black rhinoceros</name>
    <dbReference type="NCBI Taxonomy" id="77932"/>
    <lineage>
        <taxon>Eukaryota</taxon>
        <taxon>Metazoa</taxon>
        <taxon>Chordata</taxon>
        <taxon>Craniata</taxon>
        <taxon>Vertebrata</taxon>
        <taxon>Euteleostomi</taxon>
        <taxon>Mammalia</taxon>
        <taxon>Eutheria</taxon>
        <taxon>Laurasiatheria</taxon>
        <taxon>Perissodactyla</taxon>
        <taxon>Rhinocerotidae</taxon>
        <taxon>Diceros</taxon>
    </lineage>
</organism>
<gene>
    <name evidence="2" type="ORF">HPG69_016250</name>
</gene>
<comment type="caution">
    <text evidence="2">The sequence shown here is derived from an EMBL/GenBank/DDBJ whole genome shotgun (WGS) entry which is preliminary data.</text>
</comment>
<keyword evidence="3" id="KW-1185">Reference proteome</keyword>
<name>A0A7J7EL88_DICBM</name>
<evidence type="ECO:0000313" key="3">
    <source>
        <dbReference type="Proteomes" id="UP000551758"/>
    </source>
</evidence>
<proteinExistence type="predicted"/>
<dbReference type="Proteomes" id="UP000551758">
    <property type="component" value="Unassembled WGS sequence"/>
</dbReference>
<accession>A0A7J7EL88</accession>
<dbReference type="AlphaFoldDB" id="A0A7J7EL88"/>
<dbReference type="EMBL" id="JACDTQ010002696">
    <property type="protein sequence ID" value="KAF5916498.1"/>
    <property type="molecule type" value="Genomic_DNA"/>
</dbReference>
<feature type="compositionally biased region" description="Pro residues" evidence="1">
    <location>
        <begin position="53"/>
        <end position="65"/>
    </location>
</feature>
<evidence type="ECO:0000256" key="1">
    <source>
        <dbReference type="SAM" id="MobiDB-lite"/>
    </source>
</evidence>